<feature type="region of interest" description="Disordered" evidence="5">
    <location>
        <begin position="1"/>
        <end position="33"/>
    </location>
</feature>
<evidence type="ECO:0000256" key="4">
    <source>
        <dbReference type="ARBA" id="ARBA00022807"/>
    </source>
</evidence>
<protein>
    <recommendedName>
        <fullName evidence="6">Ubiquitin-like protease family profile domain-containing protein</fullName>
    </recommendedName>
</protein>
<dbReference type="PANTHER" id="PTHR12606:SF153">
    <property type="entry name" value="ULP1 PROTEASE FAMILY, CARBOXY-TERMINAL DOMAIN PROTEIN"/>
    <property type="match status" value="1"/>
</dbReference>
<feature type="compositionally biased region" description="Basic and acidic residues" evidence="5">
    <location>
        <begin position="8"/>
        <end position="26"/>
    </location>
</feature>
<dbReference type="EMBL" id="JASCZI010000029">
    <property type="protein sequence ID" value="MED6107194.1"/>
    <property type="molecule type" value="Genomic_DNA"/>
</dbReference>
<sequence length="488" mass="55841">MGRKSKDKAKEKEKVPKSTARRDNSSRDLPSIAEEDVIQSRKETLASVVNATTVQVQTMAVTIALQGRTIEALTLRVTQLESWRHSFLNGQGSKIPIVDLEVVQTRSMREILRDVAADSGLKKALGPIDVDAYEFSCGRKNVYPDNSSKTCKRKLEFVTFSTEDMNILYLIKQRGFGTPFAFWSHNRTEMTAEETPLCLDLAFRPPAGMRFVGMELAVAAYIFTNAGESTERLYQDTHCDSTQLRFCSLLPGCELYDDVLNIVVGMCTGGKADKRKWWLPTTFSHMLVHPKQFDQATMDYIVDRYMSKADDLHQIYVPMHIGRHWYLLIISVWDKKLVYLDSLKFDDVRETEARVEQIMTMACYVEQMVKDKSFSEAEKFWPPYVSEFEPFVPEVGSQAPGLMDCGMWVCQWMMNSHLWLDYNLEEINDSSRMALAVDLVTHPTNPLADVIWERAVNYWDAEMLRNYREETGRRVNSRSPPGSGSTTI</sequence>
<gene>
    <name evidence="7" type="ORF">PIB30_011764</name>
</gene>
<keyword evidence="4" id="KW-0788">Thiol protease</keyword>
<dbReference type="PROSITE" id="PS50600">
    <property type="entry name" value="ULP_PROTEASE"/>
    <property type="match status" value="1"/>
</dbReference>
<dbReference type="Gene3D" id="3.40.395.10">
    <property type="entry name" value="Adenoviral Proteinase, Chain A"/>
    <property type="match status" value="1"/>
</dbReference>
<comment type="caution">
    <text evidence="7">The sequence shown here is derived from an EMBL/GenBank/DDBJ whole genome shotgun (WGS) entry which is preliminary data.</text>
</comment>
<evidence type="ECO:0000256" key="5">
    <source>
        <dbReference type="SAM" id="MobiDB-lite"/>
    </source>
</evidence>
<keyword evidence="3" id="KW-0378">Hydrolase</keyword>
<evidence type="ECO:0000256" key="1">
    <source>
        <dbReference type="ARBA" id="ARBA00005234"/>
    </source>
</evidence>
<evidence type="ECO:0000259" key="6">
    <source>
        <dbReference type="PROSITE" id="PS50600"/>
    </source>
</evidence>
<dbReference type="Pfam" id="PF02902">
    <property type="entry name" value="Peptidase_C48"/>
    <property type="match status" value="1"/>
</dbReference>
<dbReference type="InterPro" id="IPR003653">
    <property type="entry name" value="Peptidase_C48_C"/>
</dbReference>
<keyword evidence="2" id="KW-0645">Protease</keyword>
<dbReference type="PANTHER" id="PTHR12606">
    <property type="entry name" value="SENTRIN/SUMO-SPECIFIC PROTEASE"/>
    <property type="match status" value="1"/>
</dbReference>
<reference evidence="7 8" key="1">
    <citation type="journal article" date="2023" name="Plants (Basel)">
        <title>Bridging the Gap: Combining Genomics and Transcriptomics Approaches to Understand Stylosanthes scabra, an Orphan Legume from the Brazilian Caatinga.</title>
        <authorList>
            <person name="Ferreira-Neto J.R.C."/>
            <person name="da Silva M.D."/>
            <person name="Binneck E."/>
            <person name="de Melo N.F."/>
            <person name="da Silva R.H."/>
            <person name="de Melo A.L.T.M."/>
            <person name="Pandolfi V."/>
            <person name="Bustamante F.O."/>
            <person name="Brasileiro-Vidal A.C."/>
            <person name="Benko-Iseppon A.M."/>
        </authorList>
    </citation>
    <scope>NUCLEOTIDE SEQUENCE [LARGE SCALE GENOMIC DNA]</scope>
    <source>
        <tissue evidence="7">Leaves</tissue>
    </source>
</reference>
<comment type="similarity">
    <text evidence="1">Belongs to the peptidase C48 family.</text>
</comment>
<accession>A0ABU6Q6W3</accession>
<organism evidence="7 8">
    <name type="scientific">Stylosanthes scabra</name>
    <dbReference type="NCBI Taxonomy" id="79078"/>
    <lineage>
        <taxon>Eukaryota</taxon>
        <taxon>Viridiplantae</taxon>
        <taxon>Streptophyta</taxon>
        <taxon>Embryophyta</taxon>
        <taxon>Tracheophyta</taxon>
        <taxon>Spermatophyta</taxon>
        <taxon>Magnoliopsida</taxon>
        <taxon>eudicotyledons</taxon>
        <taxon>Gunneridae</taxon>
        <taxon>Pentapetalae</taxon>
        <taxon>rosids</taxon>
        <taxon>fabids</taxon>
        <taxon>Fabales</taxon>
        <taxon>Fabaceae</taxon>
        <taxon>Papilionoideae</taxon>
        <taxon>50 kb inversion clade</taxon>
        <taxon>dalbergioids sensu lato</taxon>
        <taxon>Dalbergieae</taxon>
        <taxon>Pterocarpus clade</taxon>
        <taxon>Stylosanthes</taxon>
    </lineage>
</organism>
<name>A0ABU6Q6W3_9FABA</name>
<keyword evidence="8" id="KW-1185">Reference proteome</keyword>
<evidence type="ECO:0000313" key="8">
    <source>
        <dbReference type="Proteomes" id="UP001341840"/>
    </source>
</evidence>
<evidence type="ECO:0000256" key="2">
    <source>
        <dbReference type="ARBA" id="ARBA00022670"/>
    </source>
</evidence>
<proteinExistence type="inferred from homology"/>
<dbReference type="SUPFAM" id="SSF54001">
    <property type="entry name" value="Cysteine proteinases"/>
    <property type="match status" value="1"/>
</dbReference>
<evidence type="ECO:0000256" key="3">
    <source>
        <dbReference type="ARBA" id="ARBA00022801"/>
    </source>
</evidence>
<dbReference type="InterPro" id="IPR038765">
    <property type="entry name" value="Papain-like_cys_pep_sf"/>
</dbReference>
<evidence type="ECO:0000313" key="7">
    <source>
        <dbReference type="EMBL" id="MED6107194.1"/>
    </source>
</evidence>
<feature type="domain" description="Ubiquitin-like protease family profile" evidence="6">
    <location>
        <begin position="223"/>
        <end position="416"/>
    </location>
</feature>
<dbReference type="Proteomes" id="UP001341840">
    <property type="component" value="Unassembled WGS sequence"/>
</dbReference>